<dbReference type="STRING" id="1921510.BSL82_04655"/>
<name>A0A1L3ZSW6_9SPHN</name>
<evidence type="ECO:0000313" key="2">
    <source>
        <dbReference type="Proteomes" id="UP000182063"/>
    </source>
</evidence>
<dbReference type="RefSeq" id="WP_072596248.1">
    <property type="nucleotide sequence ID" value="NZ_CP018221.1"/>
</dbReference>
<organism evidence="1 2">
    <name type="scientific">Tardibacter chloracetimidivorans</name>
    <dbReference type="NCBI Taxonomy" id="1921510"/>
    <lineage>
        <taxon>Bacteria</taxon>
        <taxon>Pseudomonadati</taxon>
        <taxon>Pseudomonadota</taxon>
        <taxon>Alphaproteobacteria</taxon>
        <taxon>Sphingomonadales</taxon>
        <taxon>Sphingomonadaceae</taxon>
        <taxon>Tardibacter</taxon>
    </lineage>
</organism>
<evidence type="ECO:0008006" key="3">
    <source>
        <dbReference type="Google" id="ProtNLM"/>
    </source>
</evidence>
<dbReference type="InterPro" id="IPR029068">
    <property type="entry name" value="Glyas_Bleomycin-R_OHBP_Dase"/>
</dbReference>
<gene>
    <name evidence="1" type="ORF">BSL82_04655</name>
</gene>
<dbReference type="Proteomes" id="UP000182063">
    <property type="component" value="Chromosome"/>
</dbReference>
<accession>A0A1L3ZSW6</accession>
<proteinExistence type="predicted"/>
<dbReference type="SUPFAM" id="SSF54593">
    <property type="entry name" value="Glyoxalase/Bleomycin resistance protein/Dihydroxybiphenyl dioxygenase"/>
    <property type="match status" value="1"/>
</dbReference>
<dbReference type="EMBL" id="CP018221">
    <property type="protein sequence ID" value="API58690.1"/>
    <property type="molecule type" value="Genomic_DNA"/>
</dbReference>
<dbReference type="AlphaFoldDB" id="A0A1L3ZSW6"/>
<evidence type="ECO:0000313" key="1">
    <source>
        <dbReference type="EMBL" id="API58690.1"/>
    </source>
</evidence>
<protein>
    <recommendedName>
        <fullName evidence="3">VOC domain-containing protein</fullName>
    </recommendedName>
</protein>
<dbReference type="OrthoDB" id="7502352at2"/>
<reference evidence="2" key="1">
    <citation type="submission" date="2016-11" db="EMBL/GenBank/DDBJ databases">
        <title>Complete Genome Sequence of alachlor-degrading Sphingomonas sp. strain JJ-A5.</title>
        <authorList>
            <person name="Lee H."/>
            <person name="Ka J.-O."/>
        </authorList>
    </citation>
    <scope>NUCLEOTIDE SEQUENCE [LARGE SCALE GENOMIC DNA]</scope>
    <source>
        <strain evidence="2">JJ-A5</strain>
    </source>
</reference>
<sequence length="169" mass="19631">MSLEKQPLLIGNPFQVAYVTTDIDQAIEMFRKTYGLRDMLVWRDVSIDVTTPHGPGTSRMDVAFAWIKDLMYEIVRPISGPVDFYKEHLPDDGFGLAFHHLAFEITGDRDDWNRFRDCLPSDKSIPVVGPSDYPVQFLYTDERPWLGHYHEYVWFGPGAQDLFKDVPRF</sequence>
<keyword evidence="2" id="KW-1185">Reference proteome</keyword>
<dbReference type="Gene3D" id="3.10.180.10">
    <property type="entry name" value="2,3-Dihydroxybiphenyl 1,2-Dioxygenase, domain 1"/>
    <property type="match status" value="1"/>
</dbReference>
<dbReference type="KEGG" id="sphj:BSL82_04655"/>